<dbReference type="GO" id="GO:0016020">
    <property type="term" value="C:membrane"/>
    <property type="evidence" value="ECO:0007669"/>
    <property type="project" value="GOC"/>
</dbReference>
<organism evidence="6 7">
    <name type="scientific">Cyanobium gracile (strain ATCC 27147 / PCC 6307)</name>
    <dbReference type="NCBI Taxonomy" id="292564"/>
    <lineage>
        <taxon>Bacteria</taxon>
        <taxon>Bacillati</taxon>
        <taxon>Cyanobacteriota</taxon>
        <taxon>Cyanophyceae</taxon>
        <taxon>Synechococcales</taxon>
        <taxon>Prochlorococcaceae</taxon>
        <taxon>Cyanobium</taxon>
    </lineage>
</organism>
<dbReference type="PANTHER" id="PTHR12879:SF8">
    <property type="entry name" value="SPHINGOLIPID DELTA(4)-DESATURASE DES1"/>
    <property type="match status" value="1"/>
</dbReference>
<feature type="domain" description="Fatty acid desaturase" evidence="5">
    <location>
        <begin position="43"/>
        <end position="144"/>
    </location>
</feature>
<feature type="transmembrane region" description="Helical" evidence="4">
    <location>
        <begin position="140"/>
        <end position="163"/>
    </location>
</feature>
<name>K9P4W1_CYAGP</name>
<dbReference type="EMBL" id="CP003495">
    <property type="protein sequence ID" value="AFY28028.1"/>
    <property type="molecule type" value="Genomic_DNA"/>
</dbReference>
<accession>K9P4W1</accession>
<gene>
    <name evidence="6" type="ordered locus">Cyagr_0842</name>
</gene>
<dbReference type="eggNOG" id="COG3239">
    <property type="taxonomic scope" value="Bacteria"/>
</dbReference>
<evidence type="ECO:0000256" key="1">
    <source>
        <dbReference type="ARBA" id="ARBA00001954"/>
    </source>
</evidence>
<dbReference type="GO" id="GO:0046513">
    <property type="term" value="P:ceramide biosynthetic process"/>
    <property type="evidence" value="ECO:0007669"/>
    <property type="project" value="TreeGrafter"/>
</dbReference>
<dbReference type="AlphaFoldDB" id="K9P4W1"/>
<protein>
    <submittedName>
        <fullName evidence="6">Fatty acid desaturase</fullName>
    </submittedName>
</protein>
<feature type="domain" description="Fatty acid desaturase" evidence="5">
    <location>
        <begin position="146"/>
        <end position="250"/>
    </location>
</feature>
<dbReference type="HOGENOM" id="CLU_076576_0_0_3"/>
<dbReference type="InterPro" id="IPR005804">
    <property type="entry name" value="FA_desaturase_dom"/>
</dbReference>
<dbReference type="Proteomes" id="UP000010388">
    <property type="component" value="Chromosome"/>
</dbReference>
<keyword evidence="4" id="KW-0812">Transmembrane</keyword>
<feature type="transmembrane region" description="Helical" evidence="4">
    <location>
        <begin position="47"/>
        <end position="66"/>
    </location>
</feature>
<sequence>MTGVALASPVFPAWEGTGLVLGTGIFGAWLATLVLALLAGPEGWTPLTLGLAIALRTFLQTGLFILGHDAMHRTLVPGSARLNDGLGRLALLLYAGLPYGRCRRHHLRHHRVPGSGRDPDFRRASGDGALRWYARFMGNYLSLGQLVLLLATWLAVAGGLMLLEPGRALAVPTFWVLPLVLSSFQLFLFGTYLPHRGEGSTPDGRHAIRTLGYPHLLSLLACYHFGYHREHHAHPTVPWFRLPELRQRLSDPHGHDDGQGHSQGLGPGNGSRQLRPGR</sequence>
<keyword evidence="4" id="KW-0472">Membrane</keyword>
<keyword evidence="4" id="KW-1133">Transmembrane helix</keyword>
<evidence type="ECO:0000256" key="2">
    <source>
        <dbReference type="ARBA" id="ARBA00008749"/>
    </source>
</evidence>
<proteinExistence type="inferred from homology"/>
<evidence type="ECO:0000313" key="7">
    <source>
        <dbReference type="Proteomes" id="UP000010388"/>
    </source>
</evidence>
<dbReference type="STRING" id="292564.Cyagr_0842"/>
<dbReference type="KEGG" id="cgc:Cyagr_0842"/>
<evidence type="ECO:0000259" key="5">
    <source>
        <dbReference type="Pfam" id="PF00487"/>
    </source>
</evidence>
<evidence type="ECO:0000256" key="3">
    <source>
        <dbReference type="SAM" id="MobiDB-lite"/>
    </source>
</evidence>
<dbReference type="Pfam" id="PF00487">
    <property type="entry name" value="FA_desaturase"/>
    <property type="match status" value="2"/>
</dbReference>
<comment type="similarity">
    <text evidence="2">Belongs to the fatty acid desaturase type 2 family.</text>
</comment>
<feature type="compositionally biased region" description="Basic and acidic residues" evidence="3">
    <location>
        <begin position="250"/>
        <end position="259"/>
    </location>
</feature>
<dbReference type="GO" id="GO:0042284">
    <property type="term" value="F:sphingolipid delta-4 desaturase activity"/>
    <property type="evidence" value="ECO:0007669"/>
    <property type="project" value="TreeGrafter"/>
</dbReference>
<evidence type="ECO:0000256" key="4">
    <source>
        <dbReference type="SAM" id="Phobius"/>
    </source>
</evidence>
<dbReference type="PANTHER" id="PTHR12879">
    <property type="entry name" value="SPHINGOLIPID DELTA 4 DESATURASE/C-4 HYDROXYLASE PROTEIN DES2"/>
    <property type="match status" value="1"/>
</dbReference>
<feature type="transmembrane region" description="Helical" evidence="4">
    <location>
        <begin position="175"/>
        <end position="193"/>
    </location>
</feature>
<reference evidence="7" key="1">
    <citation type="journal article" date="2013" name="Proc. Natl. Acad. Sci. U.S.A.">
        <title>Improving the coverage of the cyanobacterial phylum using diversity-driven genome sequencing.</title>
        <authorList>
            <person name="Shih P.M."/>
            <person name="Wu D."/>
            <person name="Latifi A."/>
            <person name="Axen S.D."/>
            <person name="Fewer D.P."/>
            <person name="Talla E."/>
            <person name="Calteau A."/>
            <person name="Cai F."/>
            <person name="Tandeau de Marsac N."/>
            <person name="Rippka R."/>
            <person name="Herdman M."/>
            <person name="Sivonen K."/>
            <person name="Coursin T."/>
            <person name="Laurent T."/>
            <person name="Goodwin L."/>
            <person name="Nolan M."/>
            <person name="Davenport K.W."/>
            <person name="Han C.S."/>
            <person name="Rubin E.M."/>
            <person name="Eisen J.A."/>
            <person name="Woyke T."/>
            <person name="Gugger M."/>
            <person name="Kerfeld C.A."/>
        </authorList>
    </citation>
    <scope>NUCLEOTIDE SEQUENCE [LARGE SCALE GENOMIC DNA]</scope>
    <source>
        <strain evidence="7">ATCC 27147 / PCC 6307</strain>
    </source>
</reference>
<feature type="region of interest" description="Disordered" evidence="3">
    <location>
        <begin position="250"/>
        <end position="278"/>
    </location>
</feature>
<dbReference type="PATRIC" id="fig|292564.3.peg.791"/>
<feature type="transmembrane region" description="Helical" evidence="4">
    <location>
        <begin position="20"/>
        <end position="40"/>
    </location>
</feature>
<evidence type="ECO:0000313" key="6">
    <source>
        <dbReference type="EMBL" id="AFY28028.1"/>
    </source>
</evidence>
<comment type="cofactor">
    <cofactor evidence="1">
        <name>Fe(2+)</name>
        <dbReference type="ChEBI" id="CHEBI:29033"/>
    </cofactor>
</comment>